<evidence type="ECO:0008006" key="4">
    <source>
        <dbReference type="Google" id="ProtNLM"/>
    </source>
</evidence>
<accession>A0ABS4SDU5</accession>
<keyword evidence="3" id="KW-1185">Reference proteome</keyword>
<dbReference type="RefSeq" id="WP_209763033.1">
    <property type="nucleotide sequence ID" value="NZ_JAGINP010000001.1"/>
</dbReference>
<protein>
    <recommendedName>
        <fullName evidence="4">Virus attachment protein p12 family protein</fullName>
    </recommendedName>
</protein>
<keyword evidence="1" id="KW-0812">Transmembrane</keyword>
<evidence type="ECO:0000313" key="3">
    <source>
        <dbReference type="Proteomes" id="UP000781958"/>
    </source>
</evidence>
<evidence type="ECO:0000256" key="1">
    <source>
        <dbReference type="SAM" id="Phobius"/>
    </source>
</evidence>
<sequence length="54" mass="5651">MGQDLIVYLIVALAAGWLARRFLPTLRRTTKPDPAPNPCGRCTGCGPNGGGGCH</sequence>
<evidence type="ECO:0000313" key="2">
    <source>
        <dbReference type="EMBL" id="MBP2290667.1"/>
    </source>
</evidence>
<keyword evidence="1" id="KW-1133">Transmembrane helix</keyword>
<dbReference type="Proteomes" id="UP000781958">
    <property type="component" value="Unassembled WGS sequence"/>
</dbReference>
<reference evidence="2 3" key="1">
    <citation type="submission" date="2021-03" db="EMBL/GenBank/DDBJ databases">
        <title>Genomic Encyclopedia of Type Strains, Phase III (KMG-III): the genomes of soil and plant-associated and newly described type strains.</title>
        <authorList>
            <person name="Whitman W."/>
        </authorList>
    </citation>
    <scope>NUCLEOTIDE SEQUENCE [LARGE SCALE GENOMIC DNA]</scope>
    <source>
        <strain evidence="2 3">IMMIB AFH-6</strain>
    </source>
</reference>
<keyword evidence="1" id="KW-0472">Membrane</keyword>
<feature type="transmembrane region" description="Helical" evidence="1">
    <location>
        <begin position="6"/>
        <end position="23"/>
    </location>
</feature>
<name>A0ABS4SDU5_9PROT</name>
<comment type="caution">
    <text evidence="2">The sequence shown here is derived from an EMBL/GenBank/DDBJ whole genome shotgun (WGS) entry which is preliminary data.</text>
</comment>
<gene>
    <name evidence="2" type="ORF">J2851_000404</name>
</gene>
<dbReference type="EMBL" id="JAGINP010000001">
    <property type="protein sequence ID" value="MBP2290667.1"/>
    <property type="molecule type" value="Genomic_DNA"/>
</dbReference>
<organism evidence="2 3">
    <name type="scientific">Azospirillum rugosum</name>
    <dbReference type="NCBI Taxonomy" id="416170"/>
    <lineage>
        <taxon>Bacteria</taxon>
        <taxon>Pseudomonadati</taxon>
        <taxon>Pseudomonadota</taxon>
        <taxon>Alphaproteobacteria</taxon>
        <taxon>Rhodospirillales</taxon>
        <taxon>Azospirillaceae</taxon>
        <taxon>Azospirillum</taxon>
    </lineage>
</organism>
<proteinExistence type="predicted"/>